<evidence type="ECO:0000313" key="3">
    <source>
        <dbReference type="Proteomes" id="UP000032266"/>
    </source>
</evidence>
<dbReference type="InterPro" id="IPR038691">
    <property type="entry name" value="ComJ_sf"/>
</dbReference>
<dbReference type="KEGG" id="gsn:YC6258_00849"/>
<gene>
    <name evidence="1" type="ORF">YC6258_00849</name>
    <name evidence="2" type="ORF">YC6258_05164</name>
</gene>
<dbReference type="HOGENOM" id="CLU_141481_0_0_6"/>
<dbReference type="EMBL" id="CP007142">
    <property type="protein sequence ID" value="AJQ92899.1"/>
    <property type="molecule type" value="Genomic_DNA"/>
</dbReference>
<dbReference type="OrthoDB" id="280156at2"/>
<name>A0A0C5VRK4_9GAMM</name>
<dbReference type="EMBL" id="CP007142">
    <property type="protein sequence ID" value="AJQ97194.1"/>
    <property type="molecule type" value="Genomic_DNA"/>
</dbReference>
<dbReference type="RefSeq" id="WP_044618996.1">
    <property type="nucleotide sequence ID" value="NZ_CP007142.1"/>
</dbReference>
<proteinExistence type="predicted"/>
<dbReference type="Gene3D" id="2.60.34.30">
    <property type="entry name" value="Competence, DNA-entry nuclease inhibitor, ComJ"/>
    <property type="match status" value="1"/>
</dbReference>
<evidence type="ECO:0000313" key="1">
    <source>
        <dbReference type="EMBL" id="AJQ92899.1"/>
    </source>
</evidence>
<dbReference type="KEGG" id="gsn:YC6258_05164"/>
<reference evidence="1 3" key="1">
    <citation type="submission" date="2014-01" db="EMBL/GenBank/DDBJ databases">
        <title>Full genme sequencing of cellulolytic bacterium Gynuella sunshinyii YC6258T gen. nov., sp. nov.</title>
        <authorList>
            <person name="Khan H."/>
            <person name="Chung E.J."/>
            <person name="Chung Y.R."/>
        </authorList>
    </citation>
    <scope>NUCLEOTIDE SEQUENCE [LARGE SCALE GENOMIC DNA]</scope>
    <source>
        <strain evidence="1 3">YC6258</strain>
    </source>
</reference>
<dbReference type="Proteomes" id="UP000032266">
    <property type="component" value="Chromosome"/>
</dbReference>
<evidence type="ECO:0000313" key="2">
    <source>
        <dbReference type="EMBL" id="AJQ97194.1"/>
    </source>
</evidence>
<organism evidence="1 3">
    <name type="scientific">Gynuella sunshinyii YC6258</name>
    <dbReference type="NCBI Taxonomy" id="1445510"/>
    <lineage>
        <taxon>Bacteria</taxon>
        <taxon>Pseudomonadati</taxon>
        <taxon>Pseudomonadota</taxon>
        <taxon>Gammaproteobacteria</taxon>
        <taxon>Oceanospirillales</taxon>
        <taxon>Saccharospirillaceae</taxon>
        <taxon>Gynuella</taxon>
    </lineage>
</organism>
<keyword evidence="3" id="KW-1185">Reference proteome</keyword>
<dbReference type="AlphaFoldDB" id="A0A0C5VRK4"/>
<sequence length="155" mass="17554">MSIHQFDIFADYFQLYLMDDGADDDTSEIWTDKALDLKLAVAKNTVAVGTYRNVDVNFELEVLESEPQVDLNEWDHASLGFVSFPSGRCAVYGCTDYLPDAKRIGLPKGNYALLSLAKGLDSITVEWEPADDLYKVILWPSDSNDWKSLKRYEIT</sequence>
<accession>A0A0C5VRK4</accession>
<protein>
    <submittedName>
        <fullName evidence="1">Uncharacterized protein</fullName>
    </submittedName>
</protein>